<evidence type="ECO:0000256" key="2">
    <source>
        <dbReference type="ARBA" id="ARBA00022737"/>
    </source>
</evidence>
<evidence type="ECO:0000256" key="3">
    <source>
        <dbReference type="ARBA" id="ARBA00022771"/>
    </source>
</evidence>
<dbReference type="SUPFAM" id="SSF57863">
    <property type="entry name" value="ArfGap/RecO-like zinc finger"/>
    <property type="match status" value="1"/>
</dbReference>
<keyword evidence="2" id="KW-0677">Repeat</keyword>
<comment type="caution">
    <text evidence="8">The sequence shown here is derived from an EMBL/GenBank/DDBJ whole genome shotgun (WGS) entry which is preliminary data.</text>
</comment>
<dbReference type="InterPro" id="IPR052248">
    <property type="entry name" value="Arf-GAP_FG-repeat_protein"/>
</dbReference>
<accession>A0A1X2GXT1</accession>
<dbReference type="SMART" id="SM00105">
    <property type="entry name" value="ArfGap"/>
    <property type="match status" value="1"/>
</dbReference>
<dbReference type="Gene3D" id="1.10.220.150">
    <property type="entry name" value="Arf GTPase activating protein"/>
    <property type="match status" value="1"/>
</dbReference>
<evidence type="ECO:0000256" key="4">
    <source>
        <dbReference type="ARBA" id="ARBA00022833"/>
    </source>
</evidence>
<feature type="compositionally biased region" description="Polar residues" evidence="6">
    <location>
        <begin position="309"/>
        <end position="324"/>
    </location>
</feature>
<evidence type="ECO:0000256" key="5">
    <source>
        <dbReference type="PROSITE-ProRule" id="PRU00288"/>
    </source>
</evidence>
<keyword evidence="3 5" id="KW-0863">Zinc-finger</keyword>
<dbReference type="PANTHER" id="PTHR46134:SF3">
    <property type="entry name" value="ARFGAP WITH FG REPEATS 1"/>
    <property type="match status" value="1"/>
</dbReference>
<dbReference type="PROSITE" id="PS50115">
    <property type="entry name" value="ARFGAP"/>
    <property type="match status" value="1"/>
</dbReference>
<feature type="compositionally biased region" description="Low complexity" evidence="6">
    <location>
        <begin position="177"/>
        <end position="187"/>
    </location>
</feature>
<dbReference type="PANTHER" id="PTHR46134">
    <property type="entry name" value="DRONGO, ISOFORM F"/>
    <property type="match status" value="1"/>
</dbReference>
<dbReference type="GO" id="GO:0016020">
    <property type="term" value="C:membrane"/>
    <property type="evidence" value="ECO:0007669"/>
    <property type="project" value="TreeGrafter"/>
</dbReference>
<evidence type="ECO:0000256" key="6">
    <source>
        <dbReference type="SAM" id="MobiDB-lite"/>
    </source>
</evidence>
<feature type="region of interest" description="Disordered" evidence="6">
    <location>
        <begin position="269"/>
        <end position="324"/>
    </location>
</feature>
<dbReference type="AlphaFoldDB" id="A0A1X2GXT1"/>
<feature type="region of interest" description="Disordered" evidence="6">
    <location>
        <begin position="168"/>
        <end position="187"/>
    </location>
</feature>
<dbReference type="Pfam" id="PF01412">
    <property type="entry name" value="ArfGap"/>
    <property type="match status" value="1"/>
</dbReference>
<feature type="compositionally biased region" description="Low complexity" evidence="6">
    <location>
        <begin position="269"/>
        <end position="296"/>
    </location>
</feature>
<proteinExistence type="predicted"/>
<dbReference type="STRING" id="101127.A0A1X2GXT1"/>
<keyword evidence="4" id="KW-0862">Zinc</keyword>
<dbReference type="InterPro" id="IPR037278">
    <property type="entry name" value="ARFGAP/RecO"/>
</dbReference>
<dbReference type="PRINTS" id="PR00405">
    <property type="entry name" value="REVINTRACTNG"/>
</dbReference>
<dbReference type="InterPro" id="IPR001164">
    <property type="entry name" value="ArfGAP_dom"/>
</dbReference>
<evidence type="ECO:0000256" key="1">
    <source>
        <dbReference type="ARBA" id="ARBA00022723"/>
    </source>
</evidence>
<keyword evidence="9" id="KW-1185">Reference proteome</keyword>
<name>A0A1X2GXT1_9FUNG</name>
<dbReference type="GO" id="GO:0005096">
    <property type="term" value="F:GTPase activator activity"/>
    <property type="evidence" value="ECO:0007669"/>
    <property type="project" value="InterPro"/>
</dbReference>
<gene>
    <name evidence="8" type="ORF">DM01DRAFT_1331003</name>
</gene>
<evidence type="ECO:0000313" key="8">
    <source>
        <dbReference type="EMBL" id="ORX62893.1"/>
    </source>
</evidence>
<dbReference type="InterPro" id="IPR038508">
    <property type="entry name" value="ArfGAP_dom_sf"/>
</dbReference>
<reference evidence="8 9" key="1">
    <citation type="submission" date="2016-07" db="EMBL/GenBank/DDBJ databases">
        <title>Pervasive Adenine N6-methylation of Active Genes in Fungi.</title>
        <authorList>
            <consortium name="DOE Joint Genome Institute"/>
            <person name="Mondo S.J."/>
            <person name="Dannebaum R.O."/>
            <person name="Kuo R.C."/>
            <person name="Labutti K."/>
            <person name="Haridas S."/>
            <person name="Kuo A."/>
            <person name="Salamov A."/>
            <person name="Ahrendt S.R."/>
            <person name="Lipzen A."/>
            <person name="Sullivan W."/>
            <person name="Andreopoulos W.B."/>
            <person name="Clum A."/>
            <person name="Lindquist E."/>
            <person name="Daum C."/>
            <person name="Ramamoorthy G.K."/>
            <person name="Gryganskyi A."/>
            <person name="Culley D."/>
            <person name="Magnuson J.K."/>
            <person name="James T.Y."/>
            <person name="O'Malley M.A."/>
            <person name="Stajich J.E."/>
            <person name="Spatafora J.W."/>
            <person name="Visel A."/>
            <person name="Grigoriev I.V."/>
        </authorList>
    </citation>
    <scope>NUCLEOTIDE SEQUENCE [LARGE SCALE GENOMIC DNA]</scope>
    <source>
        <strain evidence="8 9">NRRL 3301</strain>
    </source>
</reference>
<evidence type="ECO:0000259" key="7">
    <source>
        <dbReference type="PROSITE" id="PS50115"/>
    </source>
</evidence>
<keyword evidence="1" id="KW-0479">Metal-binding</keyword>
<dbReference type="GO" id="GO:0008270">
    <property type="term" value="F:zinc ion binding"/>
    <property type="evidence" value="ECO:0007669"/>
    <property type="project" value="UniProtKB-KW"/>
</dbReference>
<dbReference type="EMBL" id="MCGT01000001">
    <property type="protein sequence ID" value="ORX62893.1"/>
    <property type="molecule type" value="Genomic_DNA"/>
</dbReference>
<dbReference type="OrthoDB" id="6036at2759"/>
<protein>
    <submittedName>
        <fullName evidence="8">Arf GTPase activating protein</fullName>
    </submittedName>
</protein>
<evidence type="ECO:0000313" key="9">
    <source>
        <dbReference type="Proteomes" id="UP000242146"/>
    </source>
</evidence>
<sequence>MPPLSKQERRDAEKLTELLKRPCNKTCFDCGARSPFFVDMTILTFICARCSGLVREAGHRIKSLSASKFSSTEVIMLDFGGNEVATKIWLHGYQQHRHDNDNDEFTTMSDTDVRALMRKKYFDRRWLNEDLLQAHIREMQEKTAGQQAVEVSPLVPSPSFAQLKSTSLTQLPPPEQSSAKPLPSLPSANLNQDLLLIDLEETPASPIMPLASPAPSPSFMLMSIQPPSSSTNASVPIQPPPVSAPFNGYVKPVNATPFLVSSTPPSVSSHPFLSSPLPSSTNPSPTPTALPSTPITPLIPPPPSSSSTVKTNLTTGNSFSLIDL</sequence>
<feature type="domain" description="Arf-GAP" evidence="7">
    <location>
        <begin position="12"/>
        <end position="141"/>
    </location>
</feature>
<dbReference type="Proteomes" id="UP000242146">
    <property type="component" value="Unassembled WGS sequence"/>
</dbReference>
<dbReference type="GO" id="GO:0005737">
    <property type="term" value="C:cytoplasm"/>
    <property type="evidence" value="ECO:0007669"/>
    <property type="project" value="TreeGrafter"/>
</dbReference>
<organism evidence="8 9">
    <name type="scientific">Hesseltinella vesiculosa</name>
    <dbReference type="NCBI Taxonomy" id="101127"/>
    <lineage>
        <taxon>Eukaryota</taxon>
        <taxon>Fungi</taxon>
        <taxon>Fungi incertae sedis</taxon>
        <taxon>Mucoromycota</taxon>
        <taxon>Mucoromycotina</taxon>
        <taxon>Mucoromycetes</taxon>
        <taxon>Mucorales</taxon>
        <taxon>Cunninghamellaceae</taxon>
        <taxon>Hesseltinella</taxon>
    </lineage>
</organism>